<sequence length="193" mass="21603">MTDAPQPPDLASPVLARPAAGASAGDRIARRGARVLLLDESNRASPRVLMVRGHDPHEEGRSFWFTPGGGLEGAESMRAAAVRELAEETGWVLEEHELTGPVWRRTAMFDFASRPYVQYEEIFVARLVDAEQRQRTAEEWTEVERETIDAVQWMTAAELRDAPIEVFPAQLRGDWDAFLAWDGDTIDLGEVDE</sequence>
<protein>
    <submittedName>
        <fullName evidence="6">NUDIX domain-containing protein</fullName>
    </submittedName>
</protein>
<dbReference type="RefSeq" id="WP_301143370.1">
    <property type="nucleotide sequence ID" value="NZ_JAUHQA010000001.1"/>
</dbReference>
<dbReference type="EMBL" id="JAUHQA010000001">
    <property type="protein sequence ID" value="MDN4481646.1"/>
    <property type="molecule type" value="Genomic_DNA"/>
</dbReference>
<evidence type="ECO:0000256" key="4">
    <source>
        <dbReference type="SAM" id="MobiDB-lite"/>
    </source>
</evidence>
<dbReference type="Gene3D" id="3.90.79.10">
    <property type="entry name" value="Nucleoside Triphosphate Pyrophosphohydrolase"/>
    <property type="match status" value="1"/>
</dbReference>
<feature type="region of interest" description="Disordered" evidence="4">
    <location>
        <begin position="1"/>
        <end position="25"/>
    </location>
</feature>
<comment type="caution">
    <text evidence="6">The sequence shown here is derived from an EMBL/GenBank/DDBJ whole genome shotgun (WGS) entry which is preliminary data.</text>
</comment>
<feature type="compositionally biased region" description="Pro residues" evidence="4">
    <location>
        <begin position="1"/>
        <end position="10"/>
    </location>
</feature>
<dbReference type="PANTHER" id="PTHR43046:SF12">
    <property type="entry name" value="GDP-MANNOSE MANNOSYL HYDROLASE"/>
    <property type="match status" value="1"/>
</dbReference>
<dbReference type="PROSITE" id="PS51462">
    <property type="entry name" value="NUDIX"/>
    <property type="match status" value="1"/>
</dbReference>
<evidence type="ECO:0000259" key="5">
    <source>
        <dbReference type="PROSITE" id="PS51462"/>
    </source>
</evidence>
<organism evidence="6 7">
    <name type="scientific">Demequina muriae</name>
    <dbReference type="NCBI Taxonomy" id="3051664"/>
    <lineage>
        <taxon>Bacteria</taxon>
        <taxon>Bacillati</taxon>
        <taxon>Actinomycetota</taxon>
        <taxon>Actinomycetes</taxon>
        <taxon>Micrococcales</taxon>
        <taxon>Demequinaceae</taxon>
        <taxon>Demequina</taxon>
    </lineage>
</organism>
<gene>
    <name evidence="6" type="ORF">QQX02_12015</name>
</gene>
<dbReference type="Proteomes" id="UP001172708">
    <property type="component" value="Unassembled WGS sequence"/>
</dbReference>
<proteinExistence type="predicted"/>
<dbReference type="PANTHER" id="PTHR43046">
    <property type="entry name" value="GDP-MANNOSE MANNOSYL HYDROLASE"/>
    <property type="match status" value="1"/>
</dbReference>
<keyword evidence="3" id="KW-0460">Magnesium</keyword>
<evidence type="ECO:0000256" key="3">
    <source>
        <dbReference type="ARBA" id="ARBA00022842"/>
    </source>
</evidence>
<name>A0ABT8GJN7_9MICO</name>
<keyword evidence="2" id="KW-0378">Hydrolase</keyword>
<dbReference type="InterPro" id="IPR020084">
    <property type="entry name" value="NUDIX_hydrolase_CS"/>
</dbReference>
<feature type="domain" description="Nudix hydrolase" evidence="5">
    <location>
        <begin position="28"/>
        <end position="178"/>
    </location>
</feature>
<dbReference type="Pfam" id="PF00293">
    <property type="entry name" value="NUDIX"/>
    <property type="match status" value="1"/>
</dbReference>
<dbReference type="InterPro" id="IPR000086">
    <property type="entry name" value="NUDIX_hydrolase_dom"/>
</dbReference>
<evidence type="ECO:0000313" key="6">
    <source>
        <dbReference type="EMBL" id="MDN4481646.1"/>
    </source>
</evidence>
<evidence type="ECO:0000256" key="1">
    <source>
        <dbReference type="ARBA" id="ARBA00001946"/>
    </source>
</evidence>
<comment type="cofactor">
    <cofactor evidence="1">
        <name>Mg(2+)</name>
        <dbReference type="ChEBI" id="CHEBI:18420"/>
    </cofactor>
</comment>
<dbReference type="InterPro" id="IPR015797">
    <property type="entry name" value="NUDIX_hydrolase-like_dom_sf"/>
</dbReference>
<keyword evidence="7" id="KW-1185">Reference proteome</keyword>
<evidence type="ECO:0000313" key="7">
    <source>
        <dbReference type="Proteomes" id="UP001172708"/>
    </source>
</evidence>
<dbReference type="CDD" id="cd04685">
    <property type="entry name" value="NUDIX_Hydrolase"/>
    <property type="match status" value="1"/>
</dbReference>
<evidence type="ECO:0000256" key="2">
    <source>
        <dbReference type="ARBA" id="ARBA00022801"/>
    </source>
</evidence>
<dbReference type="SUPFAM" id="SSF55811">
    <property type="entry name" value="Nudix"/>
    <property type="match status" value="1"/>
</dbReference>
<dbReference type="PROSITE" id="PS00893">
    <property type="entry name" value="NUDIX_BOX"/>
    <property type="match status" value="1"/>
</dbReference>
<accession>A0ABT8GJN7</accession>
<reference evidence="6" key="1">
    <citation type="submission" date="2023-06" db="EMBL/GenBank/DDBJ databases">
        <title>Egi l300058.</title>
        <authorList>
            <person name="Gao L."/>
            <person name="Fang B.-Z."/>
            <person name="Li W.-J."/>
        </authorList>
    </citation>
    <scope>NUCLEOTIDE SEQUENCE</scope>
    <source>
        <strain evidence="6">EGI L300058</strain>
    </source>
</reference>